<evidence type="ECO:0000256" key="2">
    <source>
        <dbReference type="SAM" id="MobiDB-lite"/>
    </source>
</evidence>
<dbReference type="PANTHER" id="PTHR31997">
    <property type="entry name" value="AGAP003710-PA"/>
    <property type="match status" value="1"/>
</dbReference>
<dbReference type="InterPro" id="IPR022194">
    <property type="entry name" value="DUF3719"/>
</dbReference>
<proteinExistence type="inferred from homology"/>
<evidence type="ECO:0000259" key="3">
    <source>
        <dbReference type="Pfam" id="PF12516"/>
    </source>
</evidence>
<feature type="compositionally biased region" description="Polar residues" evidence="2">
    <location>
        <begin position="620"/>
        <end position="630"/>
    </location>
</feature>
<reference evidence="4" key="1">
    <citation type="submission" date="2021-01" db="EMBL/GenBank/DDBJ databases">
        <authorList>
            <person name="Li R."/>
            <person name="Bekaert M."/>
        </authorList>
    </citation>
    <scope>NUCLEOTIDE SEQUENCE</scope>
    <source>
        <strain evidence="4">Farmed</strain>
    </source>
</reference>
<keyword evidence="5" id="KW-1185">Reference proteome</keyword>
<dbReference type="Proteomes" id="UP000597762">
    <property type="component" value="Unassembled WGS sequence"/>
</dbReference>
<gene>
    <name evidence="4" type="ORF">SPHA_10173</name>
</gene>
<evidence type="ECO:0000313" key="4">
    <source>
        <dbReference type="EMBL" id="CAE1168688.1"/>
    </source>
</evidence>
<accession>A0A812AZY8</accession>
<name>A0A812AZY8_ACAPH</name>
<feature type="region of interest" description="Disordered" evidence="2">
    <location>
        <begin position="610"/>
        <end position="644"/>
    </location>
</feature>
<feature type="region of interest" description="Disordered" evidence="2">
    <location>
        <begin position="51"/>
        <end position="105"/>
    </location>
</feature>
<evidence type="ECO:0000313" key="5">
    <source>
        <dbReference type="Proteomes" id="UP000597762"/>
    </source>
</evidence>
<sequence>MTIPRLRSFVKCSGGLEDVLVVKGHGLSRSLLDKHPPPDHIEDPESFIELEESSRYPPPVSTSHQHQSTVSPDGGIQSFTDTSTGNTTDRSSVDDPFWGNDESERKAARKIQQLFEQIDRVLYEQQTHEVHRDLVQECAEWTFQFPHLRILGHQLVPPQEKGYEEIPRTSISRPSTASTLQDEPSQLEDMAHLESDFHLLNVTGKAAEVTRIKPPDSAGSFGACSSSSQESVTGIFEEEEIFEQDGYIEEIIAVDYPDRMDNVPDRWRPSLSSSQHHRTGYPPITPLACVRDSIASATFDYTWTEVLTWMRSLLNMYYEYVLVVKSILVPLPSYHTDTNSLSREPASICQKSSLPVRNHSFLSGSSTCHKQHSLDGILTVKPKEIVERSGPILHDISEGGQLQLGSGCSNPHPQSFKASRPASVKYNRHVKLLRLAPLHNVQDRSKTPSVDEEVLKVTKLMPAGSECQSSPPGSFGHRNGCLPPIYPDVTFESPVTRLLPMRRFGGFSSRVSSAMGDKDLRSTLLQRERSALSVESRPSTTHATARSDTPLLVSRRSSTPPWQQSFSTRGHSVIGTQAVTLGISGSGLQPPHITDTIHQHLPLSQAEIREDDELHEEDVSTSWAPANSSKGIRRPQPFSPTVHS</sequence>
<dbReference type="PANTHER" id="PTHR31997:SF1">
    <property type="entry name" value="AGAP003710-PA"/>
    <property type="match status" value="1"/>
</dbReference>
<dbReference type="AlphaFoldDB" id="A0A812AZY8"/>
<comment type="similarity">
    <text evidence="1">Belongs to the FAM149 family.</text>
</comment>
<dbReference type="EMBL" id="CAHIKZ030000328">
    <property type="protein sequence ID" value="CAE1168688.1"/>
    <property type="molecule type" value="Genomic_DNA"/>
</dbReference>
<feature type="compositionally biased region" description="Polar residues" evidence="2">
    <location>
        <begin position="536"/>
        <end position="547"/>
    </location>
</feature>
<feature type="compositionally biased region" description="Polar residues" evidence="2">
    <location>
        <begin position="61"/>
        <end position="90"/>
    </location>
</feature>
<organism evidence="4 5">
    <name type="scientific">Acanthosepion pharaonis</name>
    <name type="common">Pharaoh cuttlefish</name>
    <name type="synonym">Sepia pharaonis</name>
    <dbReference type="NCBI Taxonomy" id="158019"/>
    <lineage>
        <taxon>Eukaryota</taxon>
        <taxon>Metazoa</taxon>
        <taxon>Spiralia</taxon>
        <taxon>Lophotrochozoa</taxon>
        <taxon>Mollusca</taxon>
        <taxon>Cephalopoda</taxon>
        <taxon>Coleoidea</taxon>
        <taxon>Decapodiformes</taxon>
        <taxon>Sepiida</taxon>
        <taxon>Sepiina</taxon>
        <taxon>Sepiidae</taxon>
        <taxon>Acanthosepion</taxon>
    </lineage>
</organism>
<feature type="compositionally biased region" description="Polar residues" evidence="2">
    <location>
        <begin position="555"/>
        <end position="569"/>
    </location>
</feature>
<feature type="domain" description="DUF3719" evidence="3">
    <location>
        <begin position="122"/>
        <end position="181"/>
    </location>
</feature>
<comment type="caution">
    <text evidence="4">The sequence shown here is derived from an EMBL/GenBank/DDBJ whole genome shotgun (WGS) entry which is preliminary data.</text>
</comment>
<dbReference type="InterPro" id="IPR039630">
    <property type="entry name" value="FAM149"/>
</dbReference>
<protein>
    <recommendedName>
        <fullName evidence="3">DUF3719 domain-containing protein</fullName>
    </recommendedName>
</protein>
<dbReference type="Pfam" id="PF12516">
    <property type="entry name" value="DUF3719"/>
    <property type="match status" value="1"/>
</dbReference>
<dbReference type="OrthoDB" id="2134133at2759"/>
<evidence type="ECO:0000256" key="1">
    <source>
        <dbReference type="ARBA" id="ARBA00008309"/>
    </source>
</evidence>
<feature type="region of interest" description="Disordered" evidence="2">
    <location>
        <begin position="529"/>
        <end position="569"/>
    </location>
</feature>